<name>A0A8B3FT52_9ACTN</name>
<organism evidence="1 2">
    <name type="scientific">Propionibacterium australiense</name>
    <dbReference type="NCBI Taxonomy" id="119981"/>
    <lineage>
        <taxon>Bacteria</taxon>
        <taxon>Bacillati</taxon>
        <taxon>Actinomycetota</taxon>
        <taxon>Actinomycetes</taxon>
        <taxon>Propionibacteriales</taxon>
        <taxon>Propionibacteriaceae</taxon>
        <taxon>Propionibacterium</taxon>
    </lineage>
</organism>
<dbReference type="AlphaFoldDB" id="A0A8B3FT52"/>
<dbReference type="RefSeq" id="WP_121588011.1">
    <property type="nucleotide sequence ID" value="NZ_RCIW01000005.1"/>
</dbReference>
<dbReference type="OrthoDB" id="9769453at2"/>
<reference evidence="1 2" key="1">
    <citation type="submission" date="2018-10" db="EMBL/GenBank/DDBJ databases">
        <title>Propionibacterium australiense Genome Sequencing and Assembly.</title>
        <authorList>
            <person name="Bernier A.-M."/>
            <person name="Bernard K."/>
        </authorList>
    </citation>
    <scope>NUCLEOTIDE SEQUENCE [LARGE SCALE GENOMIC DNA]</scope>
    <source>
        <strain evidence="1 2">NML98A078</strain>
    </source>
</reference>
<dbReference type="PIRSF" id="PIRSF004729">
    <property type="entry name" value="MutL"/>
    <property type="match status" value="1"/>
</dbReference>
<dbReference type="EMBL" id="RCIW01000005">
    <property type="protein sequence ID" value="RLP11361.1"/>
    <property type="molecule type" value="Genomic_DNA"/>
</dbReference>
<dbReference type="Pfam" id="PF13941">
    <property type="entry name" value="MutL"/>
    <property type="match status" value="1"/>
</dbReference>
<dbReference type="NCBIfam" id="TIGR01319">
    <property type="entry name" value="glmL_fam"/>
    <property type="match status" value="1"/>
</dbReference>
<evidence type="ECO:0000313" key="2">
    <source>
        <dbReference type="Proteomes" id="UP000279336"/>
    </source>
</evidence>
<comment type="caution">
    <text evidence="1">The sequence shown here is derived from an EMBL/GenBank/DDBJ whole genome shotgun (WGS) entry which is preliminary data.</text>
</comment>
<accession>A0A8B3FT52</accession>
<gene>
    <name evidence="1" type="ORF">D7U36_04415</name>
</gene>
<protein>
    <submittedName>
        <fullName evidence="1">Methylaspartate mutase</fullName>
    </submittedName>
</protein>
<dbReference type="Proteomes" id="UP000279336">
    <property type="component" value="Unassembled WGS sequence"/>
</dbReference>
<proteinExistence type="predicted"/>
<evidence type="ECO:0000313" key="1">
    <source>
        <dbReference type="EMBL" id="RLP11361.1"/>
    </source>
</evidence>
<sequence>MRTVVTLEIGSTITKANAFELTDGLLDHVGQGFAPTSVSDGDVGIGVDAALDAMRAQLAGDGRRLDLDAAEIFVNSSAAGGLRMSVHGLTRGMTARAAKEAALGAGAIVGQITVGAIDDYDLEDLRELDPNIVLLAGGVDHGEKQIVIGNARKLAGAGLSAPVVYAGNAAVRRRVQDIFAATGTQLMCADNVFPDVDVLRIEPVRALIHEVFNEHITRAPGMARLAELSSYEILPTPGAVLLATEIFAETMGDALVIDVGGATTDIHSVTDGSPEWTSRSIDPEPRAKRTVEGDLGVYVNAHQIAAMVGDPDEQERFRFLRAIPSDEQEAAVTRWLTERAVEAGIRRHAGTITDLFTPTGKKQIVRGKDLTAVQWVVGTGGALTKVDGGAQILAGIRLGAGDRLLPPPEAAILIDRDYRFSALGTVAQSHPEEVAATFEAWVAGADVIPGEPVRAPE</sequence>
<dbReference type="InterPro" id="IPR006230">
    <property type="entry name" value="MutL"/>
</dbReference>